<comment type="caution">
    <text evidence="2">The sequence shown here is derived from an EMBL/GenBank/DDBJ whole genome shotgun (WGS) entry which is preliminary data.</text>
</comment>
<protein>
    <submittedName>
        <fullName evidence="2">Uncharacterized protein</fullName>
    </submittedName>
</protein>
<feature type="region of interest" description="Disordered" evidence="1">
    <location>
        <begin position="104"/>
        <end position="163"/>
    </location>
</feature>
<sequence>MVQPGLVLCAPEICGAAHWDHRQGVRPRHEERDHPQTSVESTNCIGAAEGEPLEHRREPWGSPVGTSELLRAPPEHDRGPRKAWCGLVLHCAHLRSAEQRIGTAMRGTAPARGRGSLPDLQQSTNHIGAAEGEPLEHQRDRTETCNSGGGWRQSKARSAQGSS</sequence>
<name>A0AAV7MRZ3_PLEWA</name>
<evidence type="ECO:0000256" key="1">
    <source>
        <dbReference type="SAM" id="MobiDB-lite"/>
    </source>
</evidence>
<keyword evidence="3" id="KW-1185">Reference proteome</keyword>
<feature type="compositionally biased region" description="Basic and acidic residues" evidence="1">
    <location>
        <begin position="134"/>
        <end position="143"/>
    </location>
</feature>
<dbReference type="EMBL" id="JANPWB010000013">
    <property type="protein sequence ID" value="KAJ1105520.1"/>
    <property type="molecule type" value="Genomic_DNA"/>
</dbReference>
<evidence type="ECO:0000313" key="2">
    <source>
        <dbReference type="EMBL" id="KAJ1105520.1"/>
    </source>
</evidence>
<proteinExistence type="predicted"/>
<dbReference type="AlphaFoldDB" id="A0AAV7MRZ3"/>
<accession>A0AAV7MRZ3</accession>
<feature type="region of interest" description="Disordered" evidence="1">
    <location>
        <begin position="22"/>
        <end position="80"/>
    </location>
</feature>
<gene>
    <name evidence="2" type="ORF">NDU88_002926</name>
</gene>
<dbReference type="Proteomes" id="UP001066276">
    <property type="component" value="Chromosome 9"/>
</dbReference>
<reference evidence="2" key="1">
    <citation type="journal article" date="2022" name="bioRxiv">
        <title>Sequencing and chromosome-scale assembly of the giantPleurodeles waltlgenome.</title>
        <authorList>
            <person name="Brown T."/>
            <person name="Elewa A."/>
            <person name="Iarovenko S."/>
            <person name="Subramanian E."/>
            <person name="Araus A.J."/>
            <person name="Petzold A."/>
            <person name="Susuki M."/>
            <person name="Suzuki K.-i.T."/>
            <person name="Hayashi T."/>
            <person name="Toyoda A."/>
            <person name="Oliveira C."/>
            <person name="Osipova E."/>
            <person name="Leigh N.D."/>
            <person name="Simon A."/>
            <person name="Yun M.H."/>
        </authorList>
    </citation>
    <scope>NUCLEOTIDE SEQUENCE</scope>
    <source>
        <strain evidence="2">20211129_DDA</strain>
        <tissue evidence="2">Liver</tissue>
    </source>
</reference>
<evidence type="ECO:0000313" key="3">
    <source>
        <dbReference type="Proteomes" id="UP001066276"/>
    </source>
</evidence>
<feature type="compositionally biased region" description="Basic and acidic residues" evidence="1">
    <location>
        <begin position="22"/>
        <end position="35"/>
    </location>
</feature>
<organism evidence="2 3">
    <name type="scientific">Pleurodeles waltl</name>
    <name type="common">Iberian ribbed newt</name>
    <dbReference type="NCBI Taxonomy" id="8319"/>
    <lineage>
        <taxon>Eukaryota</taxon>
        <taxon>Metazoa</taxon>
        <taxon>Chordata</taxon>
        <taxon>Craniata</taxon>
        <taxon>Vertebrata</taxon>
        <taxon>Euteleostomi</taxon>
        <taxon>Amphibia</taxon>
        <taxon>Batrachia</taxon>
        <taxon>Caudata</taxon>
        <taxon>Salamandroidea</taxon>
        <taxon>Salamandridae</taxon>
        <taxon>Pleurodelinae</taxon>
        <taxon>Pleurodeles</taxon>
    </lineage>
</organism>